<accession>A0A0A8Z7V1</accession>
<protein>
    <submittedName>
        <fullName evidence="1">Uncharacterized protein</fullName>
    </submittedName>
</protein>
<dbReference type="EMBL" id="GBRH01262421">
    <property type="protein sequence ID" value="JAD35474.1"/>
    <property type="molecule type" value="Transcribed_RNA"/>
</dbReference>
<reference evidence="1" key="2">
    <citation type="journal article" date="2015" name="Data Brief">
        <title>Shoot transcriptome of the giant reed, Arundo donax.</title>
        <authorList>
            <person name="Barrero R.A."/>
            <person name="Guerrero F.D."/>
            <person name="Moolhuijzen P."/>
            <person name="Goolsby J.A."/>
            <person name="Tidwell J."/>
            <person name="Bellgard S.E."/>
            <person name="Bellgard M.I."/>
        </authorList>
    </citation>
    <scope>NUCLEOTIDE SEQUENCE</scope>
    <source>
        <tissue evidence="1">Shoot tissue taken approximately 20 cm above the soil surface</tissue>
    </source>
</reference>
<dbReference type="AlphaFoldDB" id="A0A0A8Z7V1"/>
<name>A0A0A8Z7V1_ARUDO</name>
<sequence length="35" mass="3871">MKNRHTGHEQGNGYKLAVEVSLGDNFLVWAGEQGK</sequence>
<evidence type="ECO:0000313" key="1">
    <source>
        <dbReference type="EMBL" id="JAD35474.1"/>
    </source>
</evidence>
<organism evidence="1">
    <name type="scientific">Arundo donax</name>
    <name type="common">Giant reed</name>
    <name type="synonym">Donax arundinaceus</name>
    <dbReference type="NCBI Taxonomy" id="35708"/>
    <lineage>
        <taxon>Eukaryota</taxon>
        <taxon>Viridiplantae</taxon>
        <taxon>Streptophyta</taxon>
        <taxon>Embryophyta</taxon>
        <taxon>Tracheophyta</taxon>
        <taxon>Spermatophyta</taxon>
        <taxon>Magnoliopsida</taxon>
        <taxon>Liliopsida</taxon>
        <taxon>Poales</taxon>
        <taxon>Poaceae</taxon>
        <taxon>PACMAD clade</taxon>
        <taxon>Arundinoideae</taxon>
        <taxon>Arundineae</taxon>
        <taxon>Arundo</taxon>
    </lineage>
</organism>
<proteinExistence type="predicted"/>
<reference evidence="1" key="1">
    <citation type="submission" date="2014-09" db="EMBL/GenBank/DDBJ databases">
        <authorList>
            <person name="Magalhaes I.L.F."/>
            <person name="Oliveira U."/>
            <person name="Santos F.R."/>
            <person name="Vidigal T.H.D.A."/>
            <person name="Brescovit A.D."/>
            <person name="Santos A.J."/>
        </authorList>
    </citation>
    <scope>NUCLEOTIDE SEQUENCE</scope>
    <source>
        <tissue evidence="1">Shoot tissue taken approximately 20 cm above the soil surface</tissue>
    </source>
</reference>